<organism evidence="8 9">
    <name type="scientific">Candidatus Paraluminiphilus aquimaris</name>
    <dbReference type="NCBI Taxonomy" id="2518994"/>
    <lineage>
        <taxon>Bacteria</taxon>
        <taxon>Pseudomonadati</taxon>
        <taxon>Pseudomonadota</taxon>
        <taxon>Gammaproteobacteria</taxon>
        <taxon>Cellvibrionales</taxon>
        <taxon>Halieaceae</taxon>
        <taxon>Candidatus Paraluminiphilus</taxon>
    </lineage>
</organism>
<evidence type="ECO:0000256" key="2">
    <source>
        <dbReference type="ARBA" id="ARBA00022517"/>
    </source>
</evidence>
<accession>A0ABY6Q9E8</accession>
<comment type="subunit">
    <text evidence="5">Binds ribosomal protein uS19.</text>
</comment>
<dbReference type="InterPro" id="IPR009000">
    <property type="entry name" value="Transl_B-barrel_sf"/>
</dbReference>
<evidence type="ECO:0000259" key="6">
    <source>
        <dbReference type="Pfam" id="PF01782"/>
    </source>
</evidence>
<evidence type="ECO:0000256" key="3">
    <source>
        <dbReference type="ARBA" id="ARBA00022552"/>
    </source>
</evidence>
<comment type="function">
    <text evidence="5">An accessory protein needed during the final step in the assembly of 30S ribosomal subunit, possibly for assembly of the head region. Essential for efficient processing of 16S rRNA. May be needed both before and after RbfA during the maturation of 16S rRNA. It has affinity for free ribosomal 30S subunits but not for 70S ribosomes.</text>
</comment>
<proteinExistence type="inferred from homology"/>
<dbReference type="Gene3D" id="2.40.30.60">
    <property type="entry name" value="RimM"/>
    <property type="match status" value="1"/>
</dbReference>
<reference evidence="8 9" key="1">
    <citation type="submission" date="2019-02" db="EMBL/GenBank/DDBJ databases">
        <title>Halieaceae_genomes.</title>
        <authorList>
            <person name="Li S.-H."/>
        </authorList>
    </citation>
    <scope>NUCLEOTIDE SEQUENCE [LARGE SCALE GENOMIC DNA]</scope>
    <source>
        <strain evidence="8 9">JH123</strain>
    </source>
</reference>
<protein>
    <recommendedName>
        <fullName evidence="5">Ribosome maturation factor RimM</fullName>
    </recommendedName>
</protein>
<keyword evidence="2 5" id="KW-0690">Ribosome biogenesis</keyword>
<keyword evidence="1 5" id="KW-0963">Cytoplasm</keyword>
<dbReference type="InterPro" id="IPR056792">
    <property type="entry name" value="PRC_RimM"/>
</dbReference>
<dbReference type="InterPro" id="IPR011033">
    <property type="entry name" value="PRC_barrel-like_sf"/>
</dbReference>
<evidence type="ECO:0000259" key="7">
    <source>
        <dbReference type="Pfam" id="PF24986"/>
    </source>
</evidence>
<dbReference type="HAMAP" id="MF_00014">
    <property type="entry name" value="Ribosome_mat_RimM"/>
    <property type="match status" value="1"/>
</dbReference>
<dbReference type="PANTHER" id="PTHR33692">
    <property type="entry name" value="RIBOSOME MATURATION FACTOR RIMM"/>
    <property type="match status" value="1"/>
</dbReference>
<evidence type="ECO:0000313" key="8">
    <source>
        <dbReference type="EMBL" id="UZP75296.1"/>
    </source>
</evidence>
<feature type="domain" description="Ribosome maturation factor RimM PRC barrel" evidence="7">
    <location>
        <begin position="107"/>
        <end position="181"/>
    </location>
</feature>
<dbReference type="EMBL" id="CP036501">
    <property type="protein sequence ID" value="UZP75296.1"/>
    <property type="molecule type" value="Genomic_DNA"/>
</dbReference>
<evidence type="ECO:0000256" key="4">
    <source>
        <dbReference type="ARBA" id="ARBA00023186"/>
    </source>
</evidence>
<dbReference type="Pfam" id="PF01782">
    <property type="entry name" value="RimM"/>
    <property type="match status" value="1"/>
</dbReference>
<evidence type="ECO:0000256" key="1">
    <source>
        <dbReference type="ARBA" id="ARBA00022490"/>
    </source>
</evidence>
<gene>
    <name evidence="5 8" type="primary">rimM</name>
    <name evidence="8" type="ORF">E0F26_11365</name>
</gene>
<dbReference type="InterPro" id="IPR036976">
    <property type="entry name" value="RimM_N_sf"/>
</dbReference>
<dbReference type="SUPFAM" id="SSF50346">
    <property type="entry name" value="PRC-barrel domain"/>
    <property type="match status" value="1"/>
</dbReference>
<keyword evidence="9" id="KW-1185">Reference proteome</keyword>
<dbReference type="Gene3D" id="2.30.30.240">
    <property type="entry name" value="PRC-barrel domain"/>
    <property type="match status" value="1"/>
</dbReference>
<feature type="domain" description="RimM N-terminal" evidence="6">
    <location>
        <begin position="14"/>
        <end position="95"/>
    </location>
</feature>
<evidence type="ECO:0000313" key="9">
    <source>
        <dbReference type="Proteomes" id="UP001317963"/>
    </source>
</evidence>
<keyword evidence="3 5" id="KW-0698">rRNA processing</keyword>
<dbReference type="SUPFAM" id="SSF50447">
    <property type="entry name" value="Translation proteins"/>
    <property type="match status" value="1"/>
</dbReference>
<dbReference type="NCBIfam" id="TIGR02273">
    <property type="entry name" value="16S_RimM"/>
    <property type="match status" value="1"/>
</dbReference>
<name>A0ABY6Q9E8_9GAMM</name>
<comment type="domain">
    <text evidence="5">The PRC barrel domain binds ribosomal protein uS19.</text>
</comment>
<keyword evidence="4 5" id="KW-0143">Chaperone</keyword>
<dbReference type="InterPro" id="IPR011961">
    <property type="entry name" value="RimM"/>
</dbReference>
<dbReference type="Proteomes" id="UP001317963">
    <property type="component" value="Chromosome"/>
</dbReference>
<evidence type="ECO:0000256" key="5">
    <source>
        <dbReference type="HAMAP-Rule" id="MF_00014"/>
    </source>
</evidence>
<sequence>MARSDATSPDIAAAKIVGVYGIKGWVKLKVNLESPASLTSLQPQFLVDARNQGRKPVRVLNIRAQGKGYVALLEGVDDRNAAELLRGYSIVVPKSALPTLKEGEFYWDDLVGCRVMAPGDDGAPLYLGDVDYLLETGANDVLVVRASESSIDDRERLIPYIETEVIARIDLDDALIEVNWHPDD</sequence>
<comment type="similarity">
    <text evidence="5">Belongs to the RimM family.</text>
</comment>
<comment type="subcellular location">
    <subcellularLocation>
        <location evidence="5">Cytoplasm</location>
    </subcellularLocation>
</comment>
<dbReference type="RefSeq" id="WP_279241780.1">
    <property type="nucleotide sequence ID" value="NZ_CP036501.1"/>
</dbReference>
<dbReference type="InterPro" id="IPR002676">
    <property type="entry name" value="RimM_N"/>
</dbReference>
<dbReference type="PANTHER" id="PTHR33692:SF1">
    <property type="entry name" value="RIBOSOME MATURATION FACTOR RIMM"/>
    <property type="match status" value="1"/>
</dbReference>
<dbReference type="Pfam" id="PF24986">
    <property type="entry name" value="PRC_RimM"/>
    <property type="match status" value="1"/>
</dbReference>